<gene>
    <name evidence="1" type="ORF">GCM10010833_12240</name>
</gene>
<protein>
    <submittedName>
        <fullName evidence="1">Uncharacterized protein</fullName>
    </submittedName>
</protein>
<organism evidence="1 2">
    <name type="scientific">Blastomonas aquatica</name>
    <dbReference type="NCBI Taxonomy" id="1510276"/>
    <lineage>
        <taxon>Bacteria</taxon>
        <taxon>Pseudomonadati</taxon>
        <taxon>Pseudomonadota</taxon>
        <taxon>Alphaproteobacteria</taxon>
        <taxon>Sphingomonadales</taxon>
        <taxon>Sphingomonadaceae</taxon>
        <taxon>Blastomonas</taxon>
    </lineage>
</organism>
<keyword evidence="2" id="KW-1185">Reference proteome</keyword>
<name>A0ABQ1J3Q7_9SPHN</name>
<comment type="caution">
    <text evidence="1">The sequence shown here is derived from an EMBL/GenBank/DDBJ whole genome shotgun (WGS) entry which is preliminary data.</text>
</comment>
<sequence length="115" mass="12526">MYGPSRRGKLKWVLLALAVLLVVGIVYALPTMRAYSQTGAAYSARVVCSCRYIGGRALGDCEKDLEPGMEIVSLSEAADARRIDATVPLLASESAEYREGWGCVLMTPKEREAVR</sequence>
<reference evidence="2" key="1">
    <citation type="journal article" date="2019" name="Int. J. Syst. Evol. Microbiol.">
        <title>The Global Catalogue of Microorganisms (GCM) 10K type strain sequencing project: providing services to taxonomists for standard genome sequencing and annotation.</title>
        <authorList>
            <consortium name="The Broad Institute Genomics Platform"/>
            <consortium name="The Broad Institute Genome Sequencing Center for Infectious Disease"/>
            <person name="Wu L."/>
            <person name="Ma J."/>
        </authorList>
    </citation>
    <scope>NUCLEOTIDE SEQUENCE [LARGE SCALE GENOMIC DNA]</scope>
    <source>
        <strain evidence="2">CGMCC 1.12851</strain>
    </source>
</reference>
<dbReference type="Proteomes" id="UP000614261">
    <property type="component" value="Unassembled WGS sequence"/>
</dbReference>
<accession>A0ABQ1J3Q7</accession>
<dbReference type="EMBL" id="BMGD01000002">
    <property type="protein sequence ID" value="GGB58999.1"/>
    <property type="molecule type" value="Genomic_DNA"/>
</dbReference>
<evidence type="ECO:0000313" key="2">
    <source>
        <dbReference type="Proteomes" id="UP000614261"/>
    </source>
</evidence>
<evidence type="ECO:0000313" key="1">
    <source>
        <dbReference type="EMBL" id="GGB58999.1"/>
    </source>
</evidence>
<proteinExistence type="predicted"/>